<dbReference type="Gene3D" id="3.30.40.10">
    <property type="entry name" value="Zinc/RING finger domain, C3HC4 (zinc finger)"/>
    <property type="match status" value="1"/>
</dbReference>
<feature type="compositionally biased region" description="Polar residues" evidence="4">
    <location>
        <begin position="247"/>
        <end position="256"/>
    </location>
</feature>
<feature type="domain" description="RING-CH-type" evidence="6">
    <location>
        <begin position="256"/>
        <end position="324"/>
    </location>
</feature>
<dbReference type="Pfam" id="PF12906">
    <property type="entry name" value="RINGv"/>
    <property type="match status" value="1"/>
</dbReference>
<organism evidence="7 8">
    <name type="scientific">Cordylochernes scorpioides</name>
    <dbReference type="NCBI Taxonomy" id="51811"/>
    <lineage>
        <taxon>Eukaryota</taxon>
        <taxon>Metazoa</taxon>
        <taxon>Ecdysozoa</taxon>
        <taxon>Arthropoda</taxon>
        <taxon>Chelicerata</taxon>
        <taxon>Arachnida</taxon>
        <taxon>Pseudoscorpiones</taxon>
        <taxon>Cheliferoidea</taxon>
        <taxon>Chernetidae</taxon>
        <taxon>Cordylochernes</taxon>
    </lineage>
</organism>
<evidence type="ECO:0000313" key="7">
    <source>
        <dbReference type="EMBL" id="UYV74428.1"/>
    </source>
</evidence>
<keyword evidence="5" id="KW-0472">Membrane</keyword>
<keyword evidence="8" id="KW-1185">Reference proteome</keyword>
<keyword evidence="3" id="KW-0862">Zinc</keyword>
<evidence type="ECO:0000259" key="6">
    <source>
        <dbReference type="PROSITE" id="PS51292"/>
    </source>
</evidence>
<dbReference type="PANTHER" id="PTHR20893:SF2">
    <property type="entry name" value="LD08641P"/>
    <property type="match status" value="1"/>
</dbReference>
<protein>
    <recommendedName>
        <fullName evidence="6">RING-CH-type domain-containing protein</fullName>
    </recommendedName>
</protein>
<accession>A0ABY6L3D2</accession>
<evidence type="ECO:0000256" key="4">
    <source>
        <dbReference type="SAM" id="MobiDB-lite"/>
    </source>
</evidence>
<keyword evidence="5" id="KW-0812">Transmembrane</keyword>
<evidence type="ECO:0000256" key="3">
    <source>
        <dbReference type="ARBA" id="ARBA00022833"/>
    </source>
</evidence>
<dbReference type="InterPro" id="IPR013083">
    <property type="entry name" value="Znf_RING/FYVE/PHD"/>
</dbReference>
<evidence type="ECO:0000256" key="5">
    <source>
        <dbReference type="SAM" id="Phobius"/>
    </source>
</evidence>
<feature type="transmembrane region" description="Helical" evidence="5">
    <location>
        <begin position="50"/>
        <end position="69"/>
    </location>
</feature>
<feature type="transmembrane region" description="Helical" evidence="5">
    <location>
        <begin position="18"/>
        <end position="38"/>
    </location>
</feature>
<evidence type="ECO:0000256" key="2">
    <source>
        <dbReference type="ARBA" id="ARBA00022771"/>
    </source>
</evidence>
<dbReference type="PANTHER" id="PTHR20893">
    <property type="entry name" value="LD08641P"/>
    <property type="match status" value="1"/>
</dbReference>
<dbReference type="CDD" id="cd16495">
    <property type="entry name" value="RING_CH-C4HC3_MARCH"/>
    <property type="match status" value="1"/>
</dbReference>
<dbReference type="PROSITE" id="PS51292">
    <property type="entry name" value="ZF_RING_CH"/>
    <property type="match status" value="1"/>
</dbReference>
<sequence length="506" mass="56241">MLQSHAMTFQWTAGLMSAYYPILLTGASILVCFWAEVFHLSNLTFEKPGFLSKSIVGFVAFNLVTYSVLATELVLMHSTDNSPRFIFKSVYALLMLVVLVFFLFYGVEVFFKVRGAFRLSGDQPGLNFSQLQQSRLGLVSQALILLLTTGFILSDVLGSRWKDKVPVLSRNTHHVLFRVAELGAALWFPCVLWNCFRWDPPVRMDYILAYFKPEQLWILNPKKLLKRLEQPSGGEAAEEETDKLKPQSEQPAESLASTDSSLECWICYDMERTDAGPLIQPCQCKGDMSAVHHDCLKTWLIEPSSTKAGKGPRCKVCNQRYQVTSQQGAAVWKLGSQHWCQTASTLTVMTGALGGACLVVRMWDSVGLRTLAVGAALLIQYIGLNLTFHFQVCQSPVVGLMPVHVVQAMIIMLSGVDQAPTGVFELHSQVAVQALSFGLGKTRPTQDFPPPPPFGPCALSSQYSLNLPTNQGSLRHEVDKRNLAKAGGWYYCVHLGISWCIQQGRF</sequence>
<gene>
    <name evidence="7" type="ORF">LAZ67_11003522</name>
</gene>
<evidence type="ECO:0000313" key="8">
    <source>
        <dbReference type="Proteomes" id="UP001235939"/>
    </source>
</evidence>
<proteinExistence type="predicted"/>
<dbReference type="SUPFAM" id="SSF57850">
    <property type="entry name" value="RING/U-box"/>
    <property type="match status" value="1"/>
</dbReference>
<keyword evidence="5" id="KW-1133">Transmembrane helix</keyword>
<reference evidence="7 8" key="1">
    <citation type="submission" date="2022-01" db="EMBL/GenBank/DDBJ databases">
        <title>A chromosomal length assembly of Cordylochernes scorpioides.</title>
        <authorList>
            <person name="Zeh D."/>
            <person name="Zeh J."/>
        </authorList>
    </citation>
    <scope>NUCLEOTIDE SEQUENCE [LARGE SCALE GENOMIC DNA]</scope>
    <source>
        <strain evidence="7">IN4F17</strain>
        <tissue evidence="7">Whole Body</tissue>
    </source>
</reference>
<dbReference type="Proteomes" id="UP001235939">
    <property type="component" value="Chromosome 11"/>
</dbReference>
<keyword evidence="1" id="KW-0479">Metal-binding</keyword>
<feature type="transmembrane region" description="Helical" evidence="5">
    <location>
        <begin position="89"/>
        <end position="111"/>
    </location>
</feature>
<evidence type="ECO:0000256" key="1">
    <source>
        <dbReference type="ARBA" id="ARBA00022723"/>
    </source>
</evidence>
<feature type="region of interest" description="Disordered" evidence="4">
    <location>
        <begin position="230"/>
        <end position="256"/>
    </location>
</feature>
<dbReference type="SMART" id="SM00744">
    <property type="entry name" value="RINGv"/>
    <property type="match status" value="1"/>
</dbReference>
<keyword evidence="2" id="KW-0863">Zinc-finger</keyword>
<dbReference type="EMBL" id="CP092873">
    <property type="protein sequence ID" value="UYV74428.1"/>
    <property type="molecule type" value="Genomic_DNA"/>
</dbReference>
<dbReference type="InterPro" id="IPR011016">
    <property type="entry name" value="Znf_RING-CH"/>
</dbReference>
<name>A0ABY6L3D2_9ARAC</name>